<comment type="caution">
    <text evidence="8">The sequence shown here is derived from an EMBL/GenBank/DDBJ whole genome shotgun (WGS) entry which is preliminary data.</text>
</comment>
<keyword evidence="9" id="KW-1185">Reference proteome</keyword>
<dbReference type="EC" id="3.5.4.4" evidence="3"/>
<keyword evidence="6" id="KW-0862">Zinc</keyword>
<dbReference type="GO" id="GO:0004000">
    <property type="term" value="F:adenosine deaminase activity"/>
    <property type="evidence" value="ECO:0007669"/>
    <property type="project" value="TreeGrafter"/>
</dbReference>
<dbReference type="GO" id="GO:0046103">
    <property type="term" value="P:inosine biosynthetic process"/>
    <property type="evidence" value="ECO:0007669"/>
    <property type="project" value="TreeGrafter"/>
</dbReference>
<dbReference type="AlphaFoldDB" id="A0A2R5FMY6"/>
<protein>
    <recommendedName>
        <fullName evidence="3">adenosine deaminase</fullName>
        <ecNumber evidence="3">3.5.4.4</ecNumber>
    </recommendedName>
</protein>
<dbReference type="GO" id="GO:0043103">
    <property type="term" value="P:hypoxanthine salvage"/>
    <property type="evidence" value="ECO:0007669"/>
    <property type="project" value="TreeGrafter"/>
</dbReference>
<evidence type="ECO:0000256" key="1">
    <source>
        <dbReference type="ARBA" id="ARBA00001947"/>
    </source>
</evidence>
<evidence type="ECO:0000256" key="2">
    <source>
        <dbReference type="ARBA" id="ARBA00006676"/>
    </source>
</evidence>
<dbReference type="SUPFAM" id="SSF51556">
    <property type="entry name" value="Metallo-dependent hydrolases"/>
    <property type="match status" value="1"/>
</dbReference>
<name>A0A2R5FMY6_NOSCO</name>
<dbReference type="Pfam" id="PF00962">
    <property type="entry name" value="A_deaminase"/>
    <property type="match status" value="1"/>
</dbReference>
<gene>
    <name evidence="8" type="ORF">NIES4072_24830</name>
</gene>
<evidence type="ECO:0000256" key="5">
    <source>
        <dbReference type="ARBA" id="ARBA00022801"/>
    </source>
</evidence>
<dbReference type="EMBL" id="BDUD01000001">
    <property type="protein sequence ID" value="GBG18818.1"/>
    <property type="molecule type" value="Genomic_DNA"/>
</dbReference>
<evidence type="ECO:0000259" key="7">
    <source>
        <dbReference type="Pfam" id="PF00962"/>
    </source>
</evidence>
<evidence type="ECO:0000256" key="4">
    <source>
        <dbReference type="ARBA" id="ARBA00022723"/>
    </source>
</evidence>
<evidence type="ECO:0000256" key="3">
    <source>
        <dbReference type="ARBA" id="ARBA00012784"/>
    </source>
</evidence>
<comment type="similarity">
    <text evidence="2">Belongs to the metallo-dependent hydrolases superfamily. Adenosine and AMP deaminases family.</text>
</comment>
<evidence type="ECO:0000313" key="9">
    <source>
        <dbReference type="Proteomes" id="UP000245124"/>
    </source>
</evidence>
<proteinExistence type="inferred from homology"/>
<dbReference type="InterPro" id="IPR001365">
    <property type="entry name" value="A_deaminase_dom"/>
</dbReference>
<evidence type="ECO:0000256" key="6">
    <source>
        <dbReference type="ARBA" id="ARBA00022833"/>
    </source>
</evidence>
<dbReference type="InterPro" id="IPR032466">
    <property type="entry name" value="Metal_Hydrolase"/>
</dbReference>
<dbReference type="Gene3D" id="3.20.20.140">
    <property type="entry name" value="Metal-dependent hydrolases"/>
    <property type="match status" value="1"/>
</dbReference>
<keyword evidence="5" id="KW-0378">Hydrolase</keyword>
<dbReference type="OrthoDB" id="9779574at2"/>
<organism evidence="8 9">
    <name type="scientific">Nostoc commune NIES-4072</name>
    <dbReference type="NCBI Taxonomy" id="2005467"/>
    <lineage>
        <taxon>Bacteria</taxon>
        <taxon>Bacillati</taxon>
        <taxon>Cyanobacteriota</taxon>
        <taxon>Cyanophyceae</taxon>
        <taxon>Nostocales</taxon>
        <taxon>Nostocaceae</taxon>
        <taxon>Nostoc</taxon>
    </lineage>
</organism>
<evidence type="ECO:0000313" key="8">
    <source>
        <dbReference type="EMBL" id="GBG18818.1"/>
    </source>
</evidence>
<dbReference type="InterPro" id="IPR006330">
    <property type="entry name" value="Ado/ade_deaminase"/>
</dbReference>
<accession>A0A2R5FMY6</accession>
<comment type="cofactor">
    <cofactor evidence="1">
        <name>Zn(2+)</name>
        <dbReference type="ChEBI" id="CHEBI:29105"/>
    </cofactor>
</comment>
<dbReference type="PANTHER" id="PTHR11409">
    <property type="entry name" value="ADENOSINE DEAMINASE"/>
    <property type="match status" value="1"/>
</dbReference>
<dbReference type="GO" id="GO:0005829">
    <property type="term" value="C:cytosol"/>
    <property type="evidence" value="ECO:0007669"/>
    <property type="project" value="TreeGrafter"/>
</dbReference>
<dbReference type="Proteomes" id="UP000245124">
    <property type="component" value="Unassembled WGS sequence"/>
</dbReference>
<sequence>MVEYRYCKFIWVLARRERRTSYNWRHLAERLMAETPPGMQRLRYLASIFPVARDVDAEPENFIARIEDLLDEAAADGAILVEVRFGNEAVLRPDFMGLFREAERRVQTRYPQIRAEAIFTFLLGRFDRDRLELLLQACIQAADEGLGGIDFLYEPYDTEADWTTAYHIAERAAAVGLGITAHAGEFSTANIAAALRVPGLTRIGHATQAVRDPHLLELLATSGVTVECSLSCNVVLGAVASYTEHPVRQLVESGIAIALCTDDPVQICTTIGREYTVAHTLGFSAAELLAITRNAIKVAFTSSKRRNQLLTELSQ</sequence>
<dbReference type="PANTHER" id="PTHR11409:SF43">
    <property type="entry name" value="ADENOSINE DEAMINASE"/>
    <property type="match status" value="1"/>
</dbReference>
<dbReference type="GO" id="GO:0006154">
    <property type="term" value="P:adenosine catabolic process"/>
    <property type="evidence" value="ECO:0007669"/>
    <property type="project" value="TreeGrafter"/>
</dbReference>
<feature type="domain" description="Adenosine deaminase" evidence="7">
    <location>
        <begin position="48"/>
        <end position="313"/>
    </location>
</feature>
<dbReference type="GO" id="GO:0046872">
    <property type="term" value="F:metal ion binding"/>
    <property type="evidence" value="ECO:0007669"/>
    <property type="project" value="UniProtKB-KW"/>
</dbReference>
<reference evidence="8 9" key="1">
    <citation type="submission" date="2017-06" db="EMBL/GenBank/DDBJ databases">
        <title>Genome sequencing of cyanobaciteial culture collection at National Institute for Environmental Studies (NIES).</title>
        <authorList>
            <person name="Hirose Y."/>
            <person name="Shimura Y."/>
            <person name="Fujisawa T."/>
            <person name="Nakamura Y."/>
            <person name="Kawachi M."/>
        </authorList>
    </citation>
    <scope>NUCLEOTIDE SEQUENCE [LARGE SCALE GENOMIC DNA]</scope>
    <source>
        <strain evidence="8 9">NIES-4072</strain>
    </source>
</reference>
<keyword evidence="4" id="KW-0479">Metal-binding</keyword>
<dbReference type="RefSeq" id="WP_109008747.1">
    <property type="nucleotide sequence ID" value="NZ_BDUD01000001.1"/>
</dbReference>